<reference evidence="4" key="1">
    <citation type="submission" date="2013-07" db="EMBL/GenBank/DDBJ databases">
        <title>The genome of Eucalyptus grandis.</title>
        <authorList>
            <person name="Schmutz J."/>
            <person name="Hayes R."/>
            <person name="Myburg A."/>
            <person name="Tuskan G."/>
            <person name="Grattapaglia D."/>
            <person name="Rokhsar D.S."/>
        </authorList>
    </citation>
    <scope>NUCLEOTIDE SEQUENCE</scope>
    <source>
        <tissue evidence="4">Leaf extractions</tissue>
    </source>
</reference>
<feature type="repeat" description="PPR" evidence="3">
    <location>
        <begin position="244"/>
        <end position="278"/>
    </location>
</feature>
<feature type="repeat" description="PPR" evidence="3">
    <location>
        <begin position="351"/>
        <end position="385"/>
    </location>
</feature>
<comment type="similarity">
    <text evidence="1">Belongs to the PPR family. P subfamily.</text>
</comment>
<accession>A0A059CA88</accession>
<dbReference type="Pfam" id="PF01535">
    <property type="entry name" value="PPR"/>
    <property type="match status" value="2"/>
</dbReference>
<feature type="repeat" description="PPR" evidence="3">
    <location>
        <begin position="491"/>
        <end position="521"/>
    </location>
</feature>
<dbReference type="InterPro" id="IPR002885">
    <property type="entry name" value="PPR_rpt"/>
</dbReference>
<evidence type="ECO:0008006" key="5">
    <source>
        <dbReference type="Google" id="ProtNLM"/>
    </source>
</evidence>
<dbReference type="InterPro" id="IPR011990">
    <property type="entry name" value="TPR-like_helical_dom_sf"/>
</dbReference>
<dbReference type="FunCoup" id="A0A059CA88">
    <property type="interactions" value="135"/>
</dbReference>
<dbReference type="Gramene" id="KCW75368">
    <property type="protein sequence ID" value="KCW75368"/>
    <property type="gene ID" value="EUGRSUZ_E04114"/>
</dbReference>
<evidence type="ECO:0000256" key="1">
    <source>
        <dbReference type="ARBA" id="ARBA00007626"/>
    </source>
</evidence>
<evidence type="ECO:0000313" key="4">
    <source>
        <dbReference type="EMBL" id="KCW75368.1"/>
    </source>
</evidence>
<dbReference type="KEGG" id="egr:104447616"/>
<dbReference type="STRING" id="71139.A0A059CA88"/>
<evidence type="ECO:0000256" key="2">
    <source>
        <dbReference type="ARBA" id="ARBA00022737"/>
    </source>
</evidence>
<name>A0A059CA88_EUCGR</name>
<dbReference type="OMA" id="WRTQIKQ"/>
<dbReference type="InterPro" id="IPR050872">
    <property type="entry name" value="PPR_P_subfamily"/>
</dbReference>
<dbReference type="AlphaFoldDB" id="A0A059CA88"/>
<dbReference type="PANTHER" id="PTHR46128">
    <property type="entry name" value="MITOCHONDRIAL GROUP I INTRON SPLICING FACTOR CCM1"/>
    <property type="match status" value="1"/>
</dbReference>
<dbReference type="NCBIfam" id="TIGR00756">
    <property type="entry name" value="PPR"/>
    <property type="match status" value="5"/>
</dbReference>
<organism evidence="4">
    <name type="scientific">Eucalyptus grandis</name>
    <name type="common">Flooded gum</name>
    <dbReference type="NCBI Taxonomy" id="71139"/>
    <lineage>
        <taxon>Eukaryota</taxon>
        <taxon>Viridiplantae</taxon>
        <taxon>Streptophyta</taxon>
        <taxon>Embryophyta</taxon>
        <taxon>Tracheophyta</taxon>
        <taxon>Spermatophyta</taxon>
        <taxon>Magnoliopsida</taxon>
        <taxon>eudicotyledons</taxon>
        <taxon>Gunneridae</taxon>
        <taxon>Pentapetalae</taxon>
        <taxon>rosids</taxon>
        <taxon>malvids</taxon>
        <taxon>Myrtales</taxon>
        <taxon>Myrtaceae</taxon>
        <taxon>Myrtoideae</taxon>
        <taxon>Eucalypteae</taxon>
        <taxon>Eucalyptus</taxon>
    </lineage>
</organism>
<dbReference type="Pfam" id="PF13041">
    <property type="entry name" value="PPR_2"/>
    <property type="match status" value="2"/>
</dbReference>
<evidence type="ECO:0000256" key="3">
    <source>
        <dbReference type="PROSITE-ProRule" id="PRU00708"/>
    </source>
</evidence>
<dbReference type="InParanoid" id="A0A059CA88"/>
<dbReference type="PANTHER" id="PTHR46128:SF351">
    <property type="entry name" value="PENTACOTRIPEPTIDE-REPEAT REGION OF PRORP DOMAIN-CONTAINING PROTEIN"/>
    <property type="match status" value="1"/>
</dbReference>
<gene>
    <name evidence="4" type="ORF">EUGRSUZ_E04114</name>
</gene>
<dbReference type="PROSITE" id="PS51375">
    <property type="entry name" value="PPR"/>
    <property type="match status" value="4"/>
</dbReference>
<dbReference type="OrthoDB" id="747253at2759"/>
<proteinExistence type="inferred from homology"/>
<dbReference type="eggNOG" id="KOG4197">
    <property type="taxonomic scope" value="Eukaryota"/>
</dbReference>
<protein>
    <recommendedName>
        <fullName evidence="5">Pentacotripeptide-repeat region of PRORP domain-containing protein</fullName>
    </recommendedName>
</protein>
<dbReference type="EMBL" id="KK198757">
    <property type="protein sequence ID" value="KCW75368.1"/>
    <property type="molecule type" value="Genomic_DNA"/>
</dbReference>
<feature type="repeat" description="PPR" evidence="3">
    <location>
        <begin position="525"/>
        <end position="559"/>
    </location>
</feature>
<keyword evidence="2" id="KW-0677">Repeat</keyword>
<sequence>MLLQNRASIAKSFSTSTNILPWRAQIEQHQLASQISALLLQRRNWGPLLETLDLPSRLNPSLFLRVLRRIETNPRISLGFFNWVGTRLGFGADLKSCCHIIRVLVGSGDVQAARPIWDSVAKAHSASRITDSMTRASRGSDSCRSSTLSFVVEGYSHDGLCIEGLEVFGKMRMCGLTLSVDACNALLDALWRKGEITLAWCFYGAMIRARVSEDRVTWSLIAQILSKGGKFDRIVALLDLGIYSSVMYNVVIDHYSKSGEFGAAFGRLAEMLDRRVEAGFGTYSSILDGACRHRDVNVTEKTIGEMIEKGFLSPSSLLGYDSVIQKLSDLGKVHAAEMFFEKALENKVKLLNATYGCLLRAMSKEGRVKEAISMYRMIDERSVVVNHSCYDAFLDLLCKEDPSEEKSQLVRELITRGLSSCHSGLSNFLASQCRKRRWKEVEDLLDVILEKGLSLDTFCCSSLVRRYCSIGQTSKAVALHNNILKLEATLDESAYNILLEALLRGRDIDEAFSVFDHMRRRDLVSTASFSIMIRGLCRIKELRKAMAYHDEMLEMGLKPDKASYKRLISGFR</sequence>
<dbReference type="Gene3D" id="1.25.40.10">
    <property type="entry name" value="Tetratricopeptide repeat domain"/>
    <property type="match status" value="4"/>
</dbReference>